<dbReference type="GO" id="GO:0016020">
    <property type="term" value="C:membrane"/>
    <property type="evidence" value="ECO:0007669"/>
    <property type="project" value="UniProtKB-SubCell"/>
</dbReference>
<dbReference type="Gene3D" id="3.30.450.20">
    <property type="entry name" value="PAS domain"/>
    <property type="match status" value="2"/>
</dbReference>
<dbReference type="GO" id="GO:0005524">
    <property type="term" value="F:ATP binding"/>
    <property type="evidence" value="ECO:0007669"/>
    <property type="project" value="UniProtKB-KW"/>
</dbReference>
<dbReference type="InterPro" id="IPR003594">
    <property type="entry name" value="HATPase_dom"/>
</dbReference>
<keyword evidence="6" id="KW-0547">Nucleotide-binding</keyword>
<dbReference type="Proteomes" id="UP000255108">
    <property type="component" value="Unassembled WGS sequence"/>
</dbReference>
<keyword evidence="10" id="KW-0472">Membrane</keyword>
<dbReference type="SUPFAM" id="SSF47384">
    <property type="entry name" value="Homodimeric domain of signal transducing histidine kinase"/>
    <property type="match status" value="1"/>
</dbReference>
<dbReference type="PRINTS" id="PR00344">
    <property type="entry name" value="BCTRLSENSOR"/>
</dbReference>
<evidence type="ECO:0000313" key="14">
    <source>
        <dbReference type="EMBL" id="TCU88635.1"/>
    </source>
</evidence>
<evidence type="ECO:0000256" key="10">
    <source>
        <dbReference type="SAM" id="Phobius"/>
    </source>
</evidence>
<name>A0A377Q7R5_9NEIS</name>
<dbReference type="InterPro" id="IPR036890">
    <property type="entry name" value="HATPase_C_sf"/>
</dbReference>
<proteinExistence type="predicted"/>
<dbReference type="Proteomes" id="UP000295794">
    <property type="component" value="Unassembled WGS sequence"/>
</dbReference>
<dbReference type="CDD" id="cd06225">
    <property type="entry name" value="HAMP"/>
    <property type="match status" value="1"/>
</dbReference>
<comment type="catalytic activity">
    <reaction evidence="1">
        <text>ATP + protein L-histidine = ADP + protein N-phospho-L-histidine.</text>
        <dbReference type="EC" id="2.7.13.3"/>
    </reaction>
</comment>
<dbReference type="GO" id="GO:0000155">
    <property type="term" value="F:phosphorelay sensor kinase activity"/>
    <property type="evidence" value="ECO:0007669"/>
    <property type="project" value="InterPro"/>
</dbReference>
<dbReference type="Pfam" id="PF00512">
    <property type="entry name" value="HisKA"/>
    <property type="match status" value="1"/>
</dbReference>
<dbReference type="Gene3D" id="1.10.287.130">
    <property type="match status" value="1"/>
</dbReference>
<evidence type="ECO:0000259" key="12">
    <source>
        <dbReference type="PROSITE" id="PS50885"/>
    </source>
</evidence>
<organism evidence="13 15">
    <name type="scientific">Iodobacter fluviatilis</name>
    <dbReference type="NCBI Taxonomy" id="537"/>
    <lineage>
        <taxon>Bacteria</taxon>
        <taxon>Pseudomonadati</taxon>
        <taxon>Pseudomonadota</taxon>
        <taxon>Betaproteobacteria</taxon>
        <taxon>Neisseriales</taxon>
        <taxon>Chitinibacteraceae</taxon>
        <taxon>Iodobacter</taxon>
    </lineage>
</organism>
<keyword evidence="10" id="KW-0812">Transmembrane</keyword>
<evidence type="ECO:0000256" key="3">
    <source>
        <dbReference type="ARBA" id="ARBA00012438"/>
    </source>
</evidence>
<comment type="subcellular location">
    <subcellularLocation>
        <location evidence="2">Membrane</location>
    </subcellularLocation>
</comment>
<feature type="transmembrane region" description="Helical" evidence="10">
    <location>
        <begin position="353"/>
        <end position="373"/>
    </location>
</feature>
<dbReference type="InterPro" id="IPR003660">
    <property type="entry name" value="HAMP_dom"/>
</dbReference>
<evidence type="ECO:0000259" key="11">
    <source>
        <dbReference type="PROSITE" id="PS50109"/>
    </source>
</evidence>
<evidence type="ECO:0000313" key="16">
    <source>
        <dbReference type="Proteomes" id="UP000295794"/>
    </source>
</evidence>
<dbReference type="EMBL" id="SMBT01000003">
    <property type="protein sequence ID" value="TCU88635.1"/>
    <property type="molecule type" value="Genomic_DNA"/>
</dbReference>
<dbReference type="OrthoDB" id="8572793at2"/>
<dbReference type="PANTHER" id="PTHR42878">
    <property type="entry name" value="TWO-COMPONENT HISTIDINE KINASE"/>
    <property type="match status" value="1"/>
</dbReference>
<evidence type="ECO:0000256" key="8">
    <source>
        <dbReference type="ARBA" id="ARBA00022840"/>
    </source>
</evidence>
<keyword evidence="9" id="KW-0902">Two-component regulatory system</keyword>
<dbReference type="InterPro" id="IPR036097">
    <property type="entry name" value="HisK_dim/P_sf"/>
</dbReference>
<dbReference type="PANTHER" id="PTHR42878:SF7">
    <property type="entry name" value="SENSOR HISTIDINE KINASE GLRK"/>
    <property type="match status" value="1"/>
</dbReference>
<dbReference type="Pfam" id="PF02518">
    <property type="entry name" value="HATPase_c"/>
    <property type="match status" value="1"/>
</dbReference>
<evidence type="ECO:0000313" key="15">
    <source>
        <dbReference type="Proteomes" id="UP000255108"/>
    </source>
</evidence>
<dbReference type="SMART" id="SM00387">
    <property type="entry name" value="HATPase_c"/>
    <property type="match status" value="1"/>
</dbReference>
<dbReference type="Gene3D" id="3.30.565.10">
    <property type="entry name" value="Histidine kinase-like ATPase, C-terminal domain"/>
    <property type="match status" value="1"/>
</dbReference>
<keyword evidence="7 13" id="KW-0418">Kinase</keyword>
<dbReference type="InterPro" id="IPR005467">
    <property type="entry name" value="His_kinase_dom"/>
</dbReference>
<dbReference type="SUPFAM" id="SSF55874">
    <property type="entry name" value="ATPase domain of HSP90 chaperone/DNA topoisomerase II/histidine kinase"/>
    <property type="match status" value="1"/>
</dbReference>
<dbReference type="GO" id="GO:0030295">
    <property type="term" value="F:protein kinase activator activity"/>
    <property type="evidence" value="ECO:0007669"/>
    <property type="project" value="TreeGrafter"/>
</dbReference>
<keyword evidence="10" id="KW-1133">Transmembrane helix</keyword>
<dbReference type="InterPro" id="IPR004358">
    <property type="entry name" value="Sig_transdc_His_kin-like_C"/>
</dbReference>
<keyword evidence="4" id="KW-0597">Phosphoprotein</keyword>
<evidence type="ECO:0000313" key="13">
    <source>
        <dbReference type="EMBL" id="STQ91294.1"/>
    </source>
</evidence>
<sequence length="684" mass="76774">MDTLRQSRDSLFRRVFRNMVMRIAIAGVLLSALSYYWSYVNFQEEALSNLAQYITARSQLESELFIQAEANTKIVRDEFLRRYVLLGSEDPRPAFHSLIAQDKDGMWRVKVQKDDFERKATIALLPDARQTPAFMRQVLLAYDVLSQYGPAFRNRYYDTFIDLNVSNGSLMYLPDLNYARNGSVADFSIDLDTELGATPAMNPERKTFWTGIYFDRQALRWMVSVVTPLDYLGRYIGGIGQDVLLDQLIDRNNKINIPGTYNITMTRQGLLIAHPDKMDKIHASKGRYTVQQDPVLKGIFEATLSARKGERFVETPDGLNWLGVAPIEGANWLFVTVYPKRLLQEKAAKTTSVVLFLGVLALLLELALMALVLKKDVALPLKRLKNAIHAAAAGKPSNELDLERNDELGDLARNFAEMSQTVSLHRQHLETLVEERTAELATRNQQLEVLNDSLTHLNTEKNELLAIAAHDLKNPVASIQGMAQLIALRLNEWPREKILDRLSGIGLLADRTQCILSNLLDHEALESGSVQVNIEPLCLRQLLTELLSSWEERLAIKQQNCVLGLGEYPVLADRQALWQVLDNLLSNASKYAPQGSTIHLSSQLDGQFVRVLVADQGPGVAPHEIPKLFLKFSRLSALPTGGEHTTGLGLSIVKRLVEVMHGRVYCQSQFGSGATFVVELPLAR</sequence>
<feature type="domain" description="Histidine kinase" evidence="11">
    <location>
        <begin position="467"/>
        <end position="684"/>
    </location>
</feature>
<protein>
    <recommendedName>
        <fullName evidence="3">histidine kinase</fullName>
        <ecNumber evidence="3">2.7.13.3</ecNumber>
    </recommendedName>
</protein>
<dbReference type="PROSITE" id="PS50885">
    <property type="entry name" value="HAMP"/>
    <property type="match status" value="1"/>
</dbReference>
<keyword evidence="8" id="KW-0067">ATP-binding</keyword>
<evidence type="ECO:0000256" key="6">
    <source>
        <dbReference type="ARBA" id="ARBA00022741"/>
    </source>
</evidence>
<dbReference type="SMART" id="SM00388">
    <property type="entry name" value="HisKA"/>
    <property type="match status" value="1"/>
</dbReference>
<feature type="transmembrane region" description="Helical" evidence="10">
    <location>
        <begin position="20"/>
        <end position="39"/>
    </location>
</feature>
<keyword evidence="16" id="KW-1185">Reference proteome</keyword>
<dbReference type="EMBL" id="UGHR01000001">
    <property type="protein sequence ID" value="STQ91294.1"/>
    <property type="molecule type" value="Genomic_DNA"/>
</dbReference>
<dbReference type="GO" id="GO:0000156">
    <property type="term" value="F:phosphorelay response regulator activity"/>
    <property type="evidence" value="ECO:0007669"/>
    <property type="project" value="TreeGrafter"/>
</dbReference>
<dbReference type="SUPFAM" id="SSF158472">
    <property type="entry name" value="HAMP domain-like"/>
    <property type="match status" value="1"/>
</dbReference>
<gene>
    <name evidence="13" type="primary">baeS</name>
    <name evidence="14" type="ORF">EV682_103219</name>
    <name evidence="13" type="ORF">NCTC11159_02366</name>
</gene>
<keyword evidence="5 13" id="KW-0808">Transferase</keyword>
<dbReference type="Pfam" id="PF00672">
    <property type="entry name" value="HAMP"/>
    <property type="match status" value="1"/>
</dbReference>
<feature type="domain" description="HAMP" evidence="12">
    <location>
        <begin position="375"/>
        <end position="427"/>
    </location>
</feature>
<dbReference type="InterPro" id="IPR003661">
    <property type="entry name" value="HisK_dim/P_dom"/>
</dbReference>
<dbReference type="InterPro" id="IPR050351">
    <property type="entry name" value="BphY/WalK/GraS-like"/>
</dbReference>
<dbReference type="Gene3D" id="6.10.340.10">
    <property type="match status" value="1"/>
</dbReference>
<reference evidence="14 16" key="2">
    <citation type="submission" date="2019-03" db="EMBL/GenBank/DDBJ databases">
        <title>Genomic Encyclopedia of Type Strains, Phase IV (KMG-IV): sequencing the most valuable type-strain genomes for metagenomic binning, comparative biology and taxonomic classification.</title>
        <authorList>
            <person name="Goeker M."/>
        </authorList>
    </citation>
    <scope>NUCLEOTIDE SEQUENCE [LARGE SCALE GENOMIC DNA]</scope>
    <source>
        <strain evidence="14 16">DSM 3764</strain>
    </source>
</reference>
<evidence type="ECO:0000256" key="5">
    <source>
        <dbReference type="ARBA" id="ARBA00022679"/>
    </source>
</evidence>
<reference evidence="13 15" key="1">
    <citation type="submission" date="2018-06" db="EMBL/GenBank/DDBJ databases">
        <authorList>
            <consortium name="Pathogen Informatics"/>
            <person name="Doyle S."/>
        </authorList>
    </citation>
    <scope>NUCLEOTIDE SEQUENCE [LARGE SCALE GENOMIC DNA]</scope>
    <source>
        <strain evidence="13 15">NCTC11159</strain>
    </source>
</reference>
<dbReference type="RefSeq" id="WP_115227519.1">
    <property type="nucleotide sequence ID" value="NZ_CAWOLO010000003.1"/>
</dbReference>
<evidence type="ECO:0000256" key="2">
    <source>
        <dbReference type="ARBA" id="ARBA00004370"/>
    </source>
</evidence>
<accession>A0A377Q7R5</accession>
<dbReference type="EC" id="2.7.13.3" evidence="3"/>
<dbReference type="PROSITE" id="PS50109">
    <property type="entry name" value="HIS_KIN"/>
    <property type="match status" value="1"/>
</dbReference>
<dbReference type="SMART" id="SM00304">
    <property type="entry name" value="HAMP"/>
    <property type="match status" value="1"/>
</dbReference>
<dbReference type="AlphaFoldDB" id="A0A377Q7R5"/>
<evidence type="ECO:0000256" key="7">
    <source>
        <dbReference type="ARBA" id="ARBA00022777"/>
    </source>
</evidence>
<dbReference type="GO" id="GO:0007234">
    <property type="term" value="P:osmosensory signaling via phosphorelay pathway"/>
    <property type="evidence" value="ECO:0007669"/>
    <property type="project" value="TreeGrafter"/>
</dbReference>
<evidence type="ECO:0000256" key="1">
    <source>
        <dbReference type="ARBA" id="ARBA00000085"/>
    </source>
</evidence>
<evidence type="ECO:0000256" key="9">
    <source>
        <dbReference type="ARBA" id="ARBA00023012"/>
    </source>
</evidence>
<evidence type="ECO:0000256" key="4">
    <source>
        <dbReference type="ARBA" id="ARBA00022553"/>
    </source>
</evidence>
<dbReference type="CDD" id="cd00082">
    <property type="entry name" value="HisKA"/>
    <property type="match status" value="1"/>
</dbReference>